<dbReference type="InterPro" id="IPR010982">
    <property type="entry name" value="Lambda_DNA-bd_dom_sf"/>
</dbReference>
<evidence type="ECO:0000313" key="3">
    <source>
        <dbReference type="EMBL" id="ACU75462.1"/>
    </source>
</evidence>
<evidence type="ECO:0000256" key="1">
    <source>
        <dbReference type="SAM" id="MobiDB-lite"/>
    </source>
</evidence>
<dbReference type="InParanoid" id="C7PYH2"/>
<dbReference type="Pfam" id="PF01471">
    <property type="entry name" value="PG_binding_1"/>
    <property type="match status" value="1"/>
</dbReference>
<gene>
    <name evidence="3" type="ordered locus">Caci_6616</name>
</gene>
<evidence type="ECO:0000259" key="2">
    <source>
        <dbReference type="PROSITE" id="PS50943"/>
    </source>
</evidence>
<dbReference type="PROSITE" id="PS50943">
    <property type="entry name" value="HTH_CROC1"/>
    <property type="match status" value="1"/>
</dbReference>
<dbReference type="SMART" id="SM00530">
    <property type="entry name" value="HTH_XRE"/>
    <property type="match status" value="1"/>
</dbReference>
<dbReference type="InterPro" id="IPR001387">
    <property type="entry name" value="Cro/C1-type_HTH"/>
</dbReference>
<protein>
    <submittedName>
        <fullName evidence="3">Transcriptional regulator, XRE family</fullName>
    </submittedName>
</protein>
<evidence type="ECO:0000313" key="4">
    <source>
        <dbReference type="Proteomes" id="UP000000851"/>
    </source>
</evidence>
<dbReference type="EMBL" id="CP001700">
    <property type="protein sequence ID" value="ACU75462.1"/>
    <property type="molecule type" value="Genomic_DNA"/>
</dbReference>
<proteinExistence type="predicted"/>
<dbReference type="Pfam" id="PF13560">
    <property type="entry name" value="HTH_31"/>
    <property type="match status" value="1"/>
</dbReference>
<name>C7PYH2_CATAD</name>
<dbReference type="SUPFAM" id="SSF47090">
    <property type="entry name" value="PGBD-like"/>
    <property type="match status" value="1"/>
</dbReference>
<dbReference type="GO" id="GO:0003677">
    <property type="term" value="F:DNA binding"/>
    <property type="evidence" value="ECO:0007669"/>
    <property type="project" value="InterPro"/>
</dbReference>
<dbReference type="InterPro" id="IPR002477">
    <property type="entry name" value="Peptidoglycan-bd-like"/>
</dbReference>
<dbReference type="Gene3D" id="1.10.260.40">
    <property type="entry name" value="lambda repressor-like DNA-binding domains"/>
    <property type="match status" value="1"/>
</dbReference>
<feature type="domain" description="HTH cro/C1-type" evidence="2">
    <location>
        <begin position="3"/>
        <end position="57"/>
    </location>
</feature>
<dbReference type="HOGENOM" id="CLU_1073339_0_0_11"/>
<dbReference type="InterPro" id="IPR036366">
    <property type="entry name" value="PGBDSf"/>
</dbReference>
<feature type="region of interest" description="Disordered" evidence="1">
    <location>
        <begin position="68"/>
        <end position="109"/>
    </location>
</feature>
<dbReference type="InterPro" id="IPR036365">
    <property type="entry name" value="PGBD-like_sf"/>
</dbReference>
<accession>C7PYH2</accession>
<dbReference type="KEGG" id="cai:Caci_6616"/>
<dbReference type="eggNOG" id="COG3409">
    <property type="taxonomic scope" value="Bacteria"/>
</dbReference>
<sequence>MQLRKLKDDSGLSLSRLAAKTGFSVSSWERYLAGKTLPTAAAVEALAELVGADPVRIEALRDAAAQVWTEQAEQTEQIESDKTGLVEQPSDTLEPDDEPGPPAGSSRSRRLLRTAATGAAGAVVGAAVTLLLVGPRSGGTKPQALAVTPRVTYTCTYTQRGGQWYAGNSATTTDFLQVDMWGAEVAELQCLLQRAGFSPGGIDGNFGPLTELAVIKAQKADQLDVDGQVGPKTWAALRA</sequence>
<dbReference type="AlphaFoldDB" id="C7PYH2"/>
<dbReference type="STRING" id="479433.Caci_6616"/>
<dbReference type="Proteomes" id="UP000000851">
    <property type="component" value="Chromosome"/>
</dbReference>
<dbReference type="SUPFAM" id="SSF47413">
    <property type="entry name" value="lambda repressor-like DNA-binding domains"/>
    <property type="match status" value="1"/>
</dbReference>
<reference evidence="3 4" key="1">
    <citation type="journal article" date="2009" name="Stand. Genomic Sci.">
        <title>Complete genome sequence of Catenulispora acidiphila type strain (ID 139908).</title>
        <authorList>
            <person name="Copeland A."/>
            <person name="Lapidus A."/>
            <person name="Glavina Del Rio T."/>
            <person name="Nolan M."/>
            <person name="Lucas S."/>
            <person name="Chen F."/>
            <person name="Tice H."/>
            <person name="Cheng J.F."/>
            <person name="Bruce D."/>
            <person name="Goodwin L."/>
            <person name="Pitluck S."/>
            <person name="Mikhailova N."/>
            <person name="Pati A."/>
            <person name="Ivanova N."/>
            <person name="Mavromatis K."/>
            <person name="Chen A."/>
            <person name="Palaniappan K."/>
            <person name="Chain P."/>
            <person name="Land M."/>
            <person name="Hauser L."/>
            <person name="Chang Y.J."/>
            <person name="Jeffries C.D."/>
            <person name="Chertkov O."/>
            <person name="Brettin T."/>
            <person name="Detter J.C."/>
            <person name="Han C."/>
            <person name="Ali Z."/>
            <person name="Tindall B.J."/>
            <person name="Goker M."/>
            <person name="Bristow J."/>
            <person name="Eisen J.A."/>
            <person name="Markowitz V."/>
            <person name="Hugenholtz P."/>
            <person name="Kyrpides N.C."/>
            <person name="Klenk H.P."/>
        </authorList>
    </citation>
    <scope>NUCLEOTIDE SEQUENCE [LARGE SCALE GENOMIC DNA]</scope>
    <source>
        <strain evidence="4">DSM 44928 / JCM 14897 / NBRC 102108 / NRRL B-24433 / ID139908</strain>
    </source>
</reference>
<organism evidence="3 4">
    <name type="scientific">Catenulispora acidiphila (strain DSM 44928 / JCM 14897 / NBRC 102108 / NRRL B-24433 / ID139908)</name>
    <dbReference type="NCBI Taxonomy" id="479433"/>
    <lineage>
        <taxon>Bacteria</taxon>
        <taxon>Bacillati</taxon>
        <taxon>Actinomycetota</taxon>
        <taxon>Actinomycetes</taxon>
        <taxon>Catenulisporales</taxon>
        <taxon>Catenulisporaceae</taxon>
        <taxon>Catenulispora</taxon>
    </lineage>
</organism>
<keyword evidence="4" id="KW-1185">Reference proteome</keyword>
<feature type="compositionally biased region" description="Polar residues" evidence="1">
    <location>
        <begin position="68"/>
        <end position="77"/>
    </location>
</feature>
<dbReference type="RefSeq" id="WP_015795191.1">
    <property type="nucleotide sequence ID" value="NC_013131.1"/>
</dbReference>
<dbReference type="Gene3D" id="1.10.101.10">
    <property type="entry name" value="PGBD-like superfamily/PGBD"/>
    <property type="match status" value="1"/>
</dbReference>
<dbReference type="CDD" id="cd00093">
    <property type="entry name" value="HTH_XRE"/>
    <property type="match status" value="1"/>
</dbReference>